<organism evidence="1 2">
    <name type="scientific">Colletotrichum truncatum</name>
    <name type="common">Anthracnose fungus</name>
    <name type="synonym">Colletotrichum capsici</name>
    <dbReference type="NCBI Taxonomy" id="5467"/>
    <lineage>
        <taxon>Eukaryota</taxon>
        <taxon>Fungi</taxon>
        <taxon>Dikarya</taxon>
        <taxon>Ascomycota</taxon>
        <taxon>Pezizomycotina</taxon>
        <taxon>Sordariomycetes</taxon>
        <taxon>Hypocreomycetidae</taxon>
        <taxon>Glomerellales</taxon>
        <taxon>Glomerellaceae</taxon>
        <taxon>Colletotrichum</taxon>
        <taxon>Colletotrichum truncatum species complex</taxon>
    </lineage>
</organism>
<accession>A0ACC3YCM9</accession>
<evidence type="ECO:0000313" key="2">
    <source>
        <dbReference type="Proteomes" id="UP000805649"/>
    </source>
</evidence>
<name>A0ACC3YCM9_COLTU</name>
<reference evidence="1 2" key="1">
    <citation type="journal article" date="2020" name="Phytopathology">
        <title>Genome Sequence Resources of Colletotrichum truncatum, C. plurivorum, C. musicola, and C. sojae: Four Species Pathogenic to Soybean (Glycine max).</title>
        <authorList>
            <person name="Rogerio F."/>
            <person name="Boufleur T.R."/>
            <person name="Ciampi-Guillardi M."/>
            <person name="Sukno S.A."/>
            <person name="Thon M.R."/>
            <person name="Massola Junior N.S."/>
            <person name="Baroncelli R."/>
        </authorList>
    </citation>
    <scope>NUCLEOTIDE SEQUENCE [LARGE SCALE GENOMIC DNA]</scope>
    <source>
        <strain evidence="1 2">CMES1059</strain>
    </source>
</reference>
<evidence type="ECO:0000313" key="1">
    <source>
        <dbReference type="EMBL" id="KAL0929606.1"/>
    </source>
</evidence>
<comment type="caution">
    <text evidence="1">The sequence shown here is derived from an EMBL/GenBank/DDBJ whole genome shotgun (WGS) entry which is preliminary data.</text>
</comment>
<gene>
    <name evidence="1" type="ORF">CTRU02_215505</name>
</gene>
<dbReference type="EMBL" id="VUJX02000016">
    <property type="protein sequence ID" value="KAL0929606.1"/>
    <property type="molecule type" value="Genomic_DNA"/>
</dbReference>
<keyword evidence="2" id="KW-1185">Reference proteome</keyword>
<protein>
    <submittedName>
        <fullName evidence="1">Kinesin light chain 5</fullName>
    </submittedName>
</protein>
<dbReference type="Proteomes" id="UP000805649">
    <property type="component" value="Unassembled WGS sequence"/>
</dbReference>
<sequence length="1223" mass="138445">MSDPKAYTVGWICAVTPESVAARVFLDDEHEPPRQVAQNDNNSYILGRIGSHNVVVATLPDGEYGTTTAAAVARDMLHSFPNVRIGLMVGIGGGAPSRKHDIRLGDVVVSSPSGGKGGVFQYDFGKTIQNLSFQETGFLNQPPMVLRTALAALRSLYEMKGHQLANNIDEALQKIKKRKKYTRPGLASDRLYRSDIVHPSDSSDDCDVMCGDDTTSLIARPKRDEDDDDPAIHYGLIASGNQLMKDARIRDKLSAERDVLCFEMEAAGLLNHFPCLVVRGICDYADSHKNKEWQGFAAMMAAAYAKDLLLQIASNSVEAEKPILDVLNTIQGDIHRLNHTVETMHSKHTVLLFDVQKGIEDLKLGKAEDLSIARKPHFVVPFASDPGFVSRPKIWEWMERQYAGPESRFGLVGLGGFGKSQMAIQFAYHVHAASSKTSVFWVRGSTNATFEESYRSIADVLALPRRHDPGVNIAALVRDWLQREDAGAWLMIVDNVDDVTLLLSKDGIDDSTPTPIASYLPHSDNGKILFTSRSRDAAERLTGSGKTILEVPIMDKEQALLLLQNKLDQDIDEAAALRLIHTLNRIPLAVNQAAAYIHKRSPRVTIHSYLEEFQKSEKRKGTLLRSDRGDIRRYKGVSNSIIITWQVTFEQIKREQPRASNLLSLMSYFNAQNIPEYMLYRYNSNPLKPKESDDNDKDDDDDDHDEADDDHDFEDDLDMLRSYSLVSLSVVSGFCEMHSLVQFCTKEWISELGCPERWRKLFLQSASQHFPSGVFETWEQCQTLMPHIEPLLNEKPSEESDQLKWSKLLTNMCWYSLMLGDYSRAEAVIQEAIRVREEYLGHKHPSTLTSIANLASTFWNQGRWKEAEELFVRVMETSLRVLGEEHPSTLTSMANLASTFRNQGRWKEAEELEVRVMETRKRVLGEEHPSTLTSIANLASTFSNQGRWKEAEELNVRVMETRKRVLGEEHPSTLTSMANLASTFWNQGRWKEAEELEVRVMETSLRVLGEEHPSTLTSMANLASTFRNQGRWKEAEELNVRVMETRKRVLGEEHPSTLTSMANLASTFSNQGRWKEAEELNVRVMETSLRVLGEEHPSTLTSMANLASTFWNQGRWKEAEELEVRVMETSLRVLGEEHPSTLTSMANLAHTWKSQGRRVDAIQLMRDCLGLQQRCLGVNHPDTISSLLNLEEWENVEVAKKRIIFKVPKRKKRVSFKRDLCRR</sequence>
<proteinExistence type="predicted"/>